<gene>
    <name evidence="6" type="ORF">CLV78_11421</name>
</gene>
<dbReference type="AlphaFoldDB" id="A0A2T0RGA6"/>
<keyword evidence="7" id="KW-1185">Reference proteome</keyword>
<dbReference type="RefSeq" id="WP_106207886.1">
    <property type="nucleotide sequence ID" value="NZ_PVTD01000014.1"/>
</dbReference>
<dbReference type="EMBL" id="PVTD01000014">
    <property type="protein sequence ID" value="PRY20236.1"/>
    <property type="molecule type" value="Genomic_DNA"/>
</dbReference>
<proteinExistence type="predicted"/>
<keyword evidence="4 5" id="KW-0472">Membrane</keyword>
<keyword evidence="1" id="KW-1003">Cell membrane</keyword>
<dbReference type="InterPro" id="IPR012451">
    <property type="entry name" value="DUF1656"/>
</dbReference>
<evidence type="ECO:0000256" key="3">
    <source>
        <dbReference type="ARBA" id="ARBA00022989"/>
    </source>
</evidence>
<feature type="transmembrane region" description="Helical" evidence="5">
    <location>
        <begin position="12"/>
        <end position="36"/>
    </location>
</feature>
<evidence type="ECO:0000256" key="4">
    <source>
        <dbReference type="ARBA" id="ARBA00023136"/>
    </source>
</evidence>
<comment type="caution">
    <text evidence="6">The sequence shown here is derived from an EMBL/GenBank/DDBJ whole genome shotgun (WGS) entry which is preliminary data.</text>
</comment>
<evidence type="ECO:0000256" key="1">
    <source>
        <dbReference type="ARBA" id="ARBA00022475"/>
    </source>
</evidence>
<name>A0A2T0RGA6_9RHOB</name>
<sequence>MLPVPREFNLFGVYLSPMLISMVLAVVLAIITVRALNKYRLSRFIAQPGLVFVAIVLIYASLIGTFVIPA</sequence>
<evidence type="ECO:0000313" key="7">
    <source>
        <dbReference type="Proteomes" id="UP000239480"/>
    </source>
</evidence>
<protein>
    <submittedName>
        <fullName evidence="6">Uncharacterized protein DUF1656</fullName>
    </submittedName>
</protein>
<feature type="transmembrane region" description="Helical" evidence="5">
    <location>
        <begin position="48"/>
        <end position="68"/>
    </location>
</feature>
<dbReference type="Pfam" id="PF07869">
    <property type="entry name" value="DUF1656"/>
    <property type="match status" value="1"/>
</dbReference>
<evidence type="ECO:0000256" key="2">
    <source>
        <dbReference type="ARBA" id="ARBA00022692"/>
    </source>
</evidence>
<evidence type="ECO:0000313" key="6">
    <source>
        <dbReference type="EMBL" id="PRY20236.1"/>
    </source>
</evidence>
<accession>A0A2T0RGA6</accession>
<keyword evidence="3 5" id="KW-1133">Transmembrane helix</keyword>
<organism evidence="6 7">
    <name type="scientific">Aliiruegeria haliotis</name>
    <dbReference type="NCBI Taxonomy" id="1280846"/>
    <lineage>
        <taxon>Bacteria</taxon>
        <taxon>Pseudomonadati</taxon>
        <taxon>Pseudomonadota</taxon>
        <taxon>Alphaproteobacteria</taxon>
        <taxon>Rhodobacterales</taxon>
        <taxon>Roseobacteraceae</taxon>
        <taxon>Aliiruegeria</taxon>
    </lineage>
</organism>
<dbReference type="Proteomes" id="UP000239480">
    <property type="component" value="Unassembled WGS sequence"/>
</dbReference>
<evidence type="ECO:0000256" key="5">
    <source>
        <dbReference type="SAM" id="Phobius"/>
    </source>
</evidence>
<keyword evidence="2 5" id="KW-0812">Transmembrane</keyword>
<dbReference type="OrthoDB" id="5461070at2"/>
<reference evidence="6 7" key="1">
    <citation type="submission" date="2018-03" db="EMBL/GenBank/DDBJ databases">
        <title>Genomic Encyclopedia of Archaeal and Bacterial Type Strains, Phase II (KMG-II): from individual species to whole genera.</title>
        <authorList>
            <person name="Goeker M."/>
        </authorList>
    </citation>
    <scope>NUCLEOTIDE SEQUENCE [LARGE SCALE GENOMIC DNA]</scope>
    <source>
        <strain evidence="6 7">DSM 29328</strain>
    </source>
</reference>